<protein>
    <recommendedName>
        <fullName evidence="3">AAA family ATPase</fullName>
    </recommendedName>
</protein>
<reference evidence="1" key="1">
    <citation type="submission" date="2022-11" db="EMBL/GenBank/DDBJ databases">
        <title>Isolation and characterization of PLA-degrading bacterium Massilia sp. from Antarctic soil.</title>
        <authorList>
            <person name="Sato K."/>
            <person name="Gomez-Fuentes C."/>
            <person name="Ahmad S.A."/>
            <person name="Zulkharnain A."/>
        </authorList>
    </citation>
    <scope>NUCLEOTIDE SEQUENCE</scope>
    <source>
        <strain evidence="1">N-3</strain>
    </source>
</reference>
<sequence>MTPLEQFLHRAEALLARVEAVLPPAVPREPDWKRSAAFRWRKRANGGGKYLAPVLHASTIRLEDLQHVDLQKRQIEQNTRQFVLRRPANNVLLTGARGTGKSSLIKACLNGFADQGLRLIEVDKADLADLPDIVDLVAGRPERFVIFCDDLSFEEGEAGYKALKVALDGSISAQSDNVLIYATSNRRHLMPERMSDNAGYTHGDDGDLHPGETVEEKISLSERFGLWLSFYPFRQDDYLDIVAHWLAGFGCTPEQIEAARMEALQWALQRGSRSGRVAWQFAKDYAGRLPDQENDE</sequence>
<dbReference type="Pfam" id="PF05673">
    <property type="entry name" value="DUF815"/>
    <property type="match status" value="1"/>
</dbReference>
<dbReference type="SUPFAM" id="SSF52540">
    <property type="entry name" value="P-loop containing nucleoside triphosphate hydrolases"/>
    <property type="match status" value="1"/>
</dbReference>
<evidence type="ECO:0008006" key="3">
    <source>
        <dbReference type="Google" id="ProtNLM"/>
    </source>
</evidence>
<dbReference type="InterPro" id="IPR008533">
    <property type="entry name" value="DUF815"/>
</dbReference>
<evidence type="ECO:0000313" key="2">
    <source>
        <dbReference type="Proteomes" id="UP001163336"/>
    </source>
</evidence>
<dbReference type="PANTHER" id="PTHR42935:SF1">
    <property type="entry name" value="SLR0930 PROTEIN"/>
    <property type="match status" value="1"/>
</dbReference>
<dbReference type="InterPro" id="IPR027417">
    <property type="entry name" value="P-loop_NTPase"/>
</dbReference>
<evidence type="ECO:0000313" key="1">
    <source>
        <dbReference type="EMBL" id="BDT57765.1"/>
    </source>
</evidence>
<dbReference type="Gene3D" id="3.40.50.300">
    <property type="entry name" value="P-loop containing nucleotide triphosphate hydrolases"/>
    <property type="match status" value="1"/>
</dbReference>
<name>A0ABM8C3J0_9BURK</name>
<organism evidence="1 2">
    <name type="scientific">Massilia varians</name>
    <dbReference type="NCBI Taxonomy" id="457921"/>
    <lineage>
        <taxon>Bacteria</taxon>
        <taxon>Pseudomonadati</taxon>
        <taxon>Pseudomonadota</taxon>
        <taxon>Betaproteobacteria</taxon>
        <taxon>Burkholderiales</taxon>
        <taxon>Oxalobacteraceae</taxon>
        <taxon>Telluria group</taxon>
        <taxon>Massilia</taxon>
    </lineage>
</organism>
<dbReference type="RefSeq" id="WP_281913102.1">
    <property type="nucleotide sequence ID" value="NZ_AP026966.1"/>
</dbReference>
<keyword evidence="2" id="KW-1185">Reference proteome</keyword>
<accession>A0ABM8C3J0</accession>
<dbReference type="Proteomes" id="UP001163336">
    <property type="component" value="Chromosome"/>
</dbReference>
<proteinExistence type="predicted"/>
<dbReference type="PANTHER" id="PTHR42935">
    <property type="entry name" value="SLR0930 PROTEIN"/>
    <property type="match status" value="1"/>
</dbReference>
<dbReference type="EMBL" id="AP026966">
    <property type="protein sequence ID" value="BDT57765.1"/>
    <property type="molecule type" value="Genomic_DNA"/>
</dbReference>
<gene>
    <name evidence="1" type="ORF">MasN3_12590</name>
</gene>
<dbReference type="CDD" id="cd00009">
    <property type="entry name" value="AAA"/>
    <property type="match status" value="1"/>
</dbReference>